<dbReference type="PANTHER" id="PTHR34142:SF1">
    <property type="entry name" value="GLYCOSIDE HYDROLASE FAMILY 5 DOMAIN-CONTAINING PROTEIN"/>
    <property type="match status" value="1"/>
</dbReference>
<evidence type="ECO:0000256" key="2">
    <source>
        <dbReference type="ARBA" id="ARBA00023295"/>
    </source>
</evidence>
<evidence type="ECO:0000313" key="5">
    <source>
        <dbReference type="EMBL" id="AMO23542.1"/>
    </source>
</evidence>
<feature type="compositionally biased region" description="Gly residues" evidence="3">
    <location>
        <begin position="20"/>
        <end position="30"/>
    </location>
</feature>
<keyword evidence="1" id="KW-0378">Hydrolase</keyword>
<organism evidence="5 6">
    <name type="scientific">Ramlibacter tataouinensis</name>
    <dbReference type="NCBI Taxonomy" id="94132"/>
    <lineage>
        <taxon>Bacteria</taxon>
        <taxon>Pseudomonadati</taxon>
        <taxon>Pseudomonadota</taxon>
        <taxon>Betaproteobacteria</taxon>
        <taxon>Burkholderiales</taxon>
        <taxon>Comamonadaceae</taxon>
        <taxon>Ramlibacter</taxon>
    </lineage>
</organism>
<sequence>MKRRQFNQGAAAAAAVLISGCGGGGGGGGSDPAPGAPGATPPGDGAPAPGSAPAPAPVPAPAPPAPAVRAAGPGIGTNLAGLQTAETNLRFGPGTRPNVDITAARRVDVQWLAAQGFTKSRLPIQWEMLQPMLFDTRANAATRALVGEPGAFNAVYLGHIQAILDEHAAVGMRCLIDLHNYCRYRDFRYQADGSVIGLVDPGGGAMPYSSDPNQVYTRIFATAPGATLVPAHFTDFWTRAARLWKDHPAFGGYGLMNEPFHMPAPGGIVESTDEGQDLFIWPAFARAAIDAIRAIDPSGPIYLNGNSWGGAFSIVALNPAWPLAGTNIIYEVHMYLDARSTGQAFDFDTEVASGFSAGFGNVPITLNTGVERLRIAVEWARPRGLTLSLAETGMPVDDPRWNEMFKRLVDFARANGIEVFSWNGGNHWSMHNAGLQHVPGWHQNKTLEPEVSGVLKASAAIPSAELFDDGPGFGAAGTPLTITVWARGNLASPVTLAIASSNGGALSSPTVTVPAGANGQATFSFTPAANAVTTLSYTVVSGSAAAPAPRKVFSLADPVAYAATSLPDAALAIIARYGACKWEMADGYTDYLLGVPAAPGQPVRAIADSGYGSGPGNAMEMLNWMNTERDPGMAVPLMREVNGRRCTDHSAPNTSGFWCRKLTPLAGVQANPRNRMPYGLHDPHFAIAAISVPDVARTGLVFQASRASQSHAAELALSASRAQARWTDQAGATVTLAAPAALVPGAPAVLTLTSAPGAQRLRVDSQQVAAGSASFAASPLDQMLIAWGFLQFAPRAGFGGNVYAVLSGRGAPTVAELGVLERYLRSVAGA</sequence>
<dbReference type="PANTHER" id="PTHR34142">
    <property type="entry name" value="ENDO-BETA-1,4-GLUCANASE A"/>
    <property type="match status" value="1"/>
</dbReference>
<dbReference type="EMBL" id="CP010951">
    <property type="protein sequence ID" value="AMO23542.1"/>
    <property type="molecule type" value="Genomic_DNA"/>
</dbReference>
<evidence type="ECO:0000313" key="6">
    <source>
        <dbReference type="Proteomes" id="UP000070433"/>
    </source>
</evidence>
<dbReference type="RefSeq" id="WP_061499988.1">
    <property type="nucleotide sequence ID" value="NZ_CP010951.1"/>
</dbReference>
<dbReference type="PROSITE" id="PS51257">
    <property type="entry name" value="PROKAR_LIPOPROTEIN"/>
    <property type="match status" value="1"/>
</dbReference>
<dbReference type="InterPro" id="IPR017853">
    <property type="entry name" value="GH"/>
</dbReference>
<dbReference type="PATRIC" id="fig|94132.3.peg.2507"/>
<evidence type="ECO:0000256" key="3">
    <source>
        <dbReference type="SAM" id="MobiDB-lite"/>
    </source>
</evidence>
<dbReference type="GO" id="GO:0009251">
    <property type="term" value="P:glucan catabolic process"/>
    <property type="evidence" value="ECO:0007669"/>
    <property type="project" value="TreeGrafter"/>
</dbReference>
<reference evidence="5 6" key="1">
    <citation type="journal article" date="2014" name="Int. J. Syst. Evol. Microbiol.">
        <title>Ramlibacter solisilvae sp. nov., isolated from forest soil, and emended description of the genus Ramlibacter.</title>
        <authorList>
            <person name="Lee H.J."/>
            <person name="Lee S.H."/>
            <person name="Lee S.S."/>
            <person name="Lee J.S."/>
            <person name="Kim Y."/>
            <person name="Kim S.C."/>
            <person name="Jeon C.O."/>
        </authorList>
    </citation>
    <scope>NUCLEOTIDE SEQUENCE [LARGE SCALE GENOMIC DNA]</scope>
    <source>
        <strain evidence="5 6">5-10</strain>
    </source>
</reference>
<feature type="compositionally biased region" description="Low complexity" evidence="3">
    <location>
        <begin position="31"/>
        <end position="49"/>
    </location>
</feature>
<keyword evidence="2" id="KW-0326">Glycosidase</keyword>
<dbReference type="AlphaFoldDB" id="A0A127JZJ3"/>
<name>A0A127JZJ3_9BURK</name>
<dbReference type="Gene3D" id="3.20.20.80">
    <property type="entry name" value="Glycosidases"/>
    <property type="match status" value="1"/>
</dbReference>
<dbReference type="Pfam" id="PF00150">
    <property type="entry name" value="Cellulase"/>
    <property type="match status" value="1"/>
</dbReference>
<dbReference type="InterPro" id="IPR001547">
    <property type="entry name" value="Glyco_hydro_5"/>
</dbReference>
<dbReference type="Proteomes" id="UP000070433">
    <property type="component" value="Chromosome"/>
</dbReference>
<evidence type="ECO:0000256" key="1">
    <source>
        <dbReference type="ARBA" id="ARBA00022801"/>
    </source>
</evidence>
<keyword evidence="6" id="KW-1185">Reference proteome</keyword>
<proteinExistence type="predicted"/>
<protein>
    <submittedName>
        <fullName evidence="5">Twin-arginine translocation pathway signal protein</fullName>
    </submittedName>
</protein>
<feature type="region of interest" description="Disordered" evidence="3">
    <location>
        <begin position="20"/>
        <end position="72"/>
    </location>
</feature>
<accession>A0A127JZJ3</accession>
<dbReference type="GO" id="GO:0004553">
    <property type="term" value="F:hydrolase activity, hydrolyzing O-glycosyl compounds"/>
    <property type="evidence" value="ECO:0007669"/>
    <property type="project" value="InterPro"/>
</dbReference>
<dbReference type="SUPFAM" id="SSF51445">
    <property type="entry name" value="(Trans)glycosidases"/>
    <property type="match status" value="1"/>
</dbReference>
<evidence type="ECO:0000259" key="4">
    <source>
        <dbReference type="Pfam" id="PF00150"/>
    </source>
</evidence>
<feature type="compositionally biased region" description="Pro residues" evidence="3">
    <location>
        <begin position="50"/>
        <end position="66"/>
    </location>
</feature>
<feature type="domain" description="Glycoside hydrolase family 5" evidence="4">
    <location>
        <begin position="112"/>
        <end position="426"/>
    </location>
</feature>
<gene>
    <name evidence="5" type="ORF">UC35_12360</name>
</gene>
<dbReference type="OrthoDB" id="6769681at2"/>